<dbReference type="Proteomes" id="UP001501005">
    <property type="component" value="Unassembled WGS sequence"/>
</dbReference>
<gene>
    <name evidence="1" type="ORF">GCM10009549_50060</name>
</gene>
<protein>
    <submittedName>
        <fullName evidence="1">Uncharacterized protein</fullName>
    </submittedName>
</protein>
<accession>A0ABN1PGF1</accession>
<organism evidence="1 2">
    <name type="scientific">Streptomyces thermoalcalitolerans</name>
    <dbReference type="NCBI Taxonomy" id="65605"/>
    <lineage>
        <taxon>Bacteria</taxon>
        <taxon>Bacillati</taxon>
        <taxon>Actinomycetota</taxon>
        <taxon>Actinomycetes</taxon>
        <taxon>Kitasatosporales</taxon>
        <taxon>Streptomycetaceae</taxon>
        <taxon>Streptomyces</taxon>
    </lineage>
</organism>
<comment type="caution">
    <text evidence="1">The sequence shown here is derived from an EMBL/GenBank/DDBJ whole genome shotgun (WGS) entry which is preliminary data.</text>
</comment>
<proteinExistence type="predicted"/>
<evidence type="ECO:0000313" key="2">
    <source>
        <dbReference type="Proteomes" id="UP001501005"/>
    </source>
</evidence>
<sequence>MTGGSMGLWVKLPLENGEEVLCVKTGAVLIPGTELALIGGILVLTNRRLYHGPLDTRLLGQLLSRFADAVGPTGSGELIDLLIEWSNKARTVPLTAIASATAIRTSSIRITTQDGKHRDFGIAASWKSPVWSRRNPPHRDEMLAAILRATEAARQE</sequence>
<dbReference type="EMBL" id="BAAAHG010000058">
    <property type="protein sequence ID" value="GAA0927808.1"/>
    <property type="molecule type" value="Genomic_DNA"/>
</dbReference>
<keyword evidence="2" id="KW-1185">Reference proteome</keyword>
<evidence type="ECO:0000313" key="1">
    <source>
        <dbReference type="EMBL" id="GAA0927808.1"/>
    </source>
</evidence>
<name>A0ABN1PGF1_9ACTN</name>
<reference evidence="1 2" key="1">
    <citation type="journal article" date="2019" name="Int. J. Syst. Evol. Microbiol.">
        <title>The Global Catalogue of Microorganisms (GCM) 10K type strain sequencing project: providing services to taxonomists for standard genome sequencing and annotation.</title>
        <authorList>
            <consortium name="The Broad Institute Genomics Platform"/>
            <consortium name="The Broad Institute Genome Sequencing Center for Infectious Disease"/>
            <person name="Wu L."/>
            <person name="Ma J."/>
        </authorList>
    </citation>
    <scope>NUCLEOTIDE SEQUENCE [LARGE SCALE GENOMIC DNA]</scope>
    <source>
        <strain evidence="1 2">JCM 10673</strain>
    </source>
</reference>